<dbReference type="NCBIfam" id="TIGR01930">
    <property type="entry name" value="AcCoA-C-Actrans"/>
    <property type="match status" value="1"/>
</dbReference>
<evidence type="ECO:0000259" key="7">
    <source>
        <dbReference type="Pfam" id="PF00108"/>
    </source>
</evidence>
<dbReference type="PANTHER" id="PTHR43853:SF21">
    <property type="entry name" value="STEROID 3-KETOACYL-COA THIOLASE"/>
    <property type="match status" value="1"/>
</dbReference>
<dbReference type="InterPro" id="IPR020610">
    <property type="entry name" value="Thiolase_AS"/>
</dbReference>
<dbReference type="InterPro" id="IPR020613">
    <property type="entry name" value="Thiolase_CS"/>
</dbReference>
<dbReference type="Proteomes" id="UP001597343">
    <property type="component" value="Unassembled WGS sequence"/>
</dbReference>
<accession>A0ABW5A2L5</accession>
<dbReference type="PANTHER" id="PTHR43853">
    <property type="entry name" value="3-KETOACYL-COA THIOLASE, PEROXISOMAL"/>
    <property type="match status" value="1"/>
</dbReference>
<dbReference type="InterPro" id="IPR020616">
    <property type="entry name" value="Thiolase_N"/>
</dbReference>
<dbReference type="SUPFAM" id="SSF53901">
    <property type="entry name" value="Thiolase-like"/>
    <property type="match status" value="2"/>
</dbReference>
<comment type="similarity">
    <text evidence="2 6">Belongs to the thiolase-like superfamily. Thiolase family.</text>
</comment>
<dbReference type="PIRSF" id="PIRSF000429">
    <property type="entry name" value="Ac-CoA_Ac_transf"/>
    <property type="match status" value="1"/>
</dbReference>
<evidence type="ECO:0000256" key="2">
    <source>
        <dbReference type="ARBA" id="ARBA00010982"/>
    </source>
</evidence>
<dbReference type="PROSITE" id="PS00098">
    <property type="entry name" value="THIOLASE_1"/>
    <property type="match status" value="1"/>
</dbReference>
<sequence>MREAVIVSAVRTAVGRSQRGSLKHARPEDLGGLVVGEAIRRAGQFDPEEIEDVIIGCAMPEAEQGMNLGRIVALRAGLPNMVPGMTINRFCSSGLQSIALAAEKIICGSADVMVAGGVESMSMVPMLGNKLAPNPWLVDHQPDVYMSMGHTAEQVAKRFGITREMQDQFAVRSHQRAAAAIAAGKFNEEIVPVTVRNVTVDADGKQRATEFVFATDEGVRPDTSLEVLAKLRPAFHVQGSVTAGNSSQTSDGAAATVLMSAEKAAAIGAKPLAVFRSFAVGGVDPDIMGVGPVVAIPKALKQAGLSLSDIDLFEINEAFASQASYVVQHLELDPDKVNVNGGAIALGHPLGCTGTKLTVQILHELRRRGGRYGVVSMCIGGGMGAAGVFELI</sequence>
<dbReference type="NCBIfam" id="NF005805">
    <property type="entry name" value="PRK07661.1"/>
    <property type="match status" value="1"/>
</dbReference>
<evidence type="ECO:0000313" key="10">
    <source>
        <dbReference type="Proteomes" id="UP001597343"/>
    </source>
</evidence>
<evidence type="ECO:0000256" key="4">
    <source>
        <dbReference type="ARBA" id="ARBA00023315"/>
    </source>
</evidence>
<dbReference type="RefSeq" id="WP_386048773.1">
    <property type="nucleotide sequence ID" value="NZ_JBHUIO010000011.1"/>
</dbReference>
<evidence type="ECO:0000256" key="6">
    <source>
        <dbReference type="RuleBase" id="RU003557"/>
    </source>
</evidence>
<feature type="domain" description="Thiolase N-terminal" evidence="7">
    <location>
        <begin position="5"/>
        <end position="261"/>
    </location>
</feature>
<keyword evidence="3 6" id="KW-0808">Transferase</keyword>
<proteinExistence type="inferred from homology"/>
<evidence type="ECO:0000256" key="1">
    <source>
        <dbReference type="ARBA" id="ARBA00005189"/>
    </source>
</evidence>
<reference evidence="10" key="1">
    <citation type="journal article" date="2019" name="Int. J. Syst. Evol. Microbiol.">
        <title>The Global Catalogue of Microorganisms (GCM) 10K type strain sequencing project: providing services to taxonomists for standard genome sequencing and annotation.</title>
        <authorList>
            <consortium name="The Broad Institute Genomics Platform"/>
            <consortium name="The Broad Institute Genome Sequencing Center for Infectious Disease"/>
            <person name="Wu L."/>
            <person name="Ma J."/>
        </authorList>
    </citation>
    <scope>NUCLEOTIDE SEQUENCE [LARGE SCALE GENOMIC DNA]</scope>
    <source>
        <strain evidence="10">CGMCC 1.13574</strain>
    </source>
</reference>
<dbReference type="InterPro" id="IPR016039">
    <property type="entry name" value="Thiolase-like"/>
</dbReference>
<dbReference type="InterPro" id="IPR020617">
    <property type="entry name" value="Thiolase_C"/>
</dbReference>
<dbReference type="CDD" id="cd00751">
    <property type="entry name" value="thiolase"/>
    <property type="match status" value="1"/>
</dbReference>
<dbReference type="Gene3D" id="3.40.47.10">
    <property type="match status" value="1"/>
</dbReference>
<dbReference type="InterPro" id="IPR050215">
    <property type="entry name" value="Thiolase-like_sf_Thiolase"/>
</dbReference>
<gene>
    <name evidence="9" type="ORF">ACFSOY_17320</name>
</gene>
<keyword evidence="10" id="KW-1185">Reference proteome</keyword>
<comment type="pathway">
    <text evidence="1">Lipid metabolism.</text>
</comment>
<protein>
    <recommendedName>
        <fullName evidence="5">acetyl-CoA C-acyltransferase</fullName>
        <ecNumber evidence="5">2.3.1.16</ecNumber>
    </recommendedName>
</protein>
<comment type="caution">
    <text evidence="9">The sequence shown here is derived from an EMBL/GenBank/DDBJ whole genome shotgun (WGS) entry which is preliminary data.</text>
</comment>
<dbReference type="PROSITE" id="PS00737">
    <property type="entry name" value="THIOLASE_2"/>
    <property type="match status" value="1"/>
</dbReference>
<keyword evidence="4 6" id="KW-0012">Acyltransferase</keyword>
<dbReference type="EMBL" id="JBHUIO010000011">
    <property type="protein sequence ID" value="MFD2171725.1"/>
    <property type="molecule type" value="Genomic_DNA"/>
</dbReference>
<dbReference type="GO" id="GO:0003985">
    <property type="term" value="F:acetyl-CoA C-acetyltransferase activity"/>
    <property type="evidence" value="ECO:0007669"/>
    <property type="project" value="UniProtKB-EC"/>
</dbReference>
<feature type="domain" description="Thiolase C-terminal" evidence="8">
    <location>
        <begin position="270"/>
        <end position="390"/>
    </location>
</feature>
<evidence type="ECO:0000256" key="5">
    <source>
        <dbReference type="ARBA" id="ARBA00024073"/>
    </source>
</evidence>
<dbReference type="InterPro" id="IPR020615">
    <property type="entry name" value="Thiolase_acyl_enz_int_AS"/>
</dbReference>
<organism evidence="9 10">
    <name type="scientific">Tumebacillus lipolyticus</name>
    <dbReference type="NCBI Taxonomy" id="1280370"/>
    <lineage>
        <taxon>Bacteria</taxon>
        <taxon>Bacillati</taxon>
        <taxon>Bacillota</taxon>
        <taxon>Bacilli</taxon>
        <taxon>Bacillales</taxon>
        <taxon>Alicyclobacillaceae</taxon>
        <taxon>Tumebacillus</taxon>
    </lineage>
</organism>
<name>A0ABW5A2L5_9BACL</name>
<dbReference type="PROSITE" id="PS00099">
    <property type="entry name" value="THIOLASE_3"/>
    <property type="match status" value="1"/>
</dbReference>
<dbReference type="InterPro" id="IPR002155">
    <property type="entry name" value="Thiolase"/>
</dbReference>
<dbReference type="EC" id="2.3.1.16" evidence="5"/>
<evidence type="ECO:0000259" key="8">
    <source>
        <dbReference type="Pfam" id="PF02803"/>
    </source>
</evidence>
<dbReference type="Pfam" id="PF02803">
    <property type="entry name" value="Thiolase_C"/>
    <property type="match status" value="1"/>
</dbReference>
<dbReference type="Pfam" id="PF00108">
    <property type="entry name" value="Thiolase_N"/>
    <property type="match status" value="1"/>
</dbReference>
<evidence type="ECO:0000313" key="9">
    <source>
        <dbReference type="EMBL" id="MFD2171725.1"/>
    </source>
</evidence>
<evidence type="ECO:0000256" key="3">
    <source>
        <dbReference type="ARBA" id="ARBA00022679"/>
    </source>
</evidence>